<evidence type="ECO:0000313" key="6">
    <source>
        <dbReference type="EMBL" id="TYZ28729.1"/>
    </source>
</evidence>
<evidence type="ECO:0000313" key="7">
    <source>
        <dbReference type="Proteomes" id="UP000322783"/>
    </source>
</evidence>
<dbReference type="Gene3D" id="3.30.750.140">
    <property type="match status" value="1"/>
</dbReference>
<comment type="similarity">
    <text evidence="2">Belongs to the FliK family.</text>
</comment>
<comment type="caution">
    <text evidence="6">The sequence shown here is derived from an EMBL/GenBank/DDBJ whole genome shotgun (WGS) entry which is preliminary data.</text>
</comment>
<dbReference type="AlphaFoldDB" id="A0A5D6WNQ7"/>
<feature type="compositionally biased region" description="Low complexity" evidence="4">
    <location>
        <begin position="283"/>
        <end position="303"/>
    </location>
</feature>
<dbReference type="PRINTS" id="PR01007">
    <property type="entry name" value="FLGHOOKFLIK"/>
</dbReference>
<feature type="compositionally biased region" description="Low complexity" evidence="4">
    <location>
        <begin position="12"/>
        <end position="23"/>
    </location>
</feature>
<evidence type="ECO:0000256" key="4">
    <source>
        <dbReference type="SAM" id="MobiDB-lite"/>
    </source>
</evidence>
<proteinExistence type="inferred from homology"/>
<feature type="compositionally biased region" description="Polar residues" evidence="4">
    <location>
        <begin position="1"/>
        <end position="11"/>
    </location>
</feature>
<evidence type="ECO:0000259" key="5">
    <source>
        <dbReference type="Pfam" id="PF02120"/>
    </source>
</evidence>
<reference evidence="6 7" key="1">
    <citation type="submission" date="2019-08" db="EMBL/GenBank/DDBJ databases">
        <title>Selenomonas sp. mPRGC5 and Selenomonas sp. mPRGC8 isolated from ruminal fluid of dairy goat (Capra hircus).</title>
        <authorList>
            <person name="Poothong S."/>
            <person name="Nuengjamnong C."/>
            <person name="Tanasupawat S."/>
        </authorList>
    </citation>
    <scope>NUCLEOTIDE SEQUENCE [LARGE SCALE GENOMIC DNA]</scope>
    <source>
        <strain evidence="7">mPRGC8</strain>
    </source>
</reference>
<sequence length="516" mass="55065">MAVATQASTSVKGQGTKPAAKTGKGTGKGSESFGDALGKLDQDVKEALTQAATKEQGSTADDGDVMEDAPKDPLAAVLAASQQGNDTQGRDIVEPLPQINEPVTVVDVSDEAQAAFINKPVAEGENAADLQSLLPQPAEAGRKNQDFLAMLSGQHLKSSSVKEQTVDVKLENKPQKAATALEAQLVNVQQAGKDPKTMALQENSWAKSDPRGALLRDARQDQQLQQSVVAEQVSQSAMQQTMMQSPAVREVAKEDKSVASLLGDAELTVEEQPDVVPLRMDAQQAMRQPGQQAGQQEQPASQQINQSPAGKAEQLQQLPEEAAGDRAVASQPAGSNTVSAFQQSLQESIHGIEAPKAQDVQQPQTDFDIPRQIVDQARLIRRAEDTQMVIKLHPEHLGELTLKVSVTQNGSVNASFHSDNAQVRAVIENSLVQLRQELNNQGLKVDSVEVYAGLADGQLPQEQGQQAWQNQQGGNANRIQGITLDAEEYGEEADQLAAAAMQGTNQPAAEGVDYRI</sequence>
<dbReference type="InterPro" id="IPR038610">
    <property type="entry name" value="FliK-like_C_sf"/>
</dbReference>
<keyword evidence="7" id="KW-1185">Reference proteome</keyword>
<evidence type="ECO:0000256" key="2">
    <source>
        <dbReference type="ARBA" id="ARBA00009149"/>
    </source>
</evidence>
<evidence type="ECO:0000256" key="3">
    <source>
        <dbReference type="ARBA" id="ARBA00022795"/>
    </source>
</evidence>
<dbReference type="Proteomes" id="UP000322783">
    <property type="component" value="Unassembled WGS sequence"/>
</dbReference>
<feature type="region of interest" description="Disordered" evidence="4">
    <location>
        <begin position="283"/>
        <end position="339"/>
    </location>
</feature>
<name>A0A5D6WNQ7_9FIRM</name>
<dbReference type="Pfam" id="PF02120">
    <property type="entry name" value="Flg_hook"/>
    <property type="match status" value="1"/>
</dbReference>
<protein>
    <recommendedName>
        <fullName evidence="5">Flagellar hook-length control protein-like C-terminal domain-containing protein</fullName>
    </recommendedName>
</protein>
<dbReference type="GO" id="GO:0009424">
    <property type="term" value="C:bacterial-type flagellum hook"/>
    <property type="evidence" value="ECO:0007669"/>
    <property type="project" value="InterPro"/>
</dbReference>
<dbReference type="InterPro" id="IPR021136">
    <property type="entry name" value="Flagellar_hook_control-like_C"/>
</dbReference>
<dbReference type="EMBL" id="VTOZ01000013">
    <property type="protein sequence ID" value="TYZ28729.1"/>
    <property type="molecule type" value="Genomic_DNA"/>
</dbReference>
<feature type="compositionally biased region" description="Polar residues" evidence="4">
    <location>
        <begin position="50"/>
        <end position="59"/>
    </location>
</feature>
<evidence type="ECO:0000256" key="1">
    <source>
        <dbReference type="ARBA" id="ARBA00003944"/>
    </source>
</evidence>
<dbReference type="InterPro" id="IPR001635">
    <property type="entry name" value="Flag_hook_Flik"/>
</dbReference>
<gene>
    <name evidence="6" type="ORF">FZ041_07625</name>
</gene>
<dbReference type="GO" id="GO:0044780">
    <property type="term" value="P:bacterial-type flagellum assembly"/>
    <property type="evidence" value="ECO:0007669"/>
    <property type="project" value="InterPro"/>
</dbReference>
<comment type="function">
    <text evidence="1">Controls the length of the flagellar hook.</text>
</comment>
<keyword evidence="3" id="KW-1005">Bacterial flagellum biogenesis</keyword>
<organism evidence="6 7">
    <name type="scientific">Selenomonas caprae</name>
    <dbReference type="NCBI Taxonomy" id="2606905"/>
    <lineage>
        <taxon>Bacteria</taxon>
        <taxon>Bacillati</taxon>
        <taxon>Bacillota</taxon>
        <taxon>Negativicutes</taxon>
        <taxon>Selenomonadales</taxon>
        <taxon>Selenomonadaceae</taxon>
        <taxon>Selenomonas</taxon>
    </lineage>
</organism>
<feature type="region of interest" description="Disordered" evidence="4">
    <location>
        <begin position="1"/>
        <end position="92"/>
    </location>
</feature>
<dbReference type="CDD" id="cd17470">
    <property type="entry name" value="T3SS_Flik_C"/>
    <property type="match status" value="1"/>
</dbReference>
<feature type="domain" description="Flagellar hook-length control protein-like C-terminal" evidence="5">
    <location>
        <begin position="385"/>
        <end position="454"/>
    </location>
</feature>
<accession>A0A5D6WNQ7</accession>